<comment type="caution">
    <text evidence="1">The sequence shown here is derived from an EMBL/GenBank/DDBJ whole genome shotgun (WGS) entry which is preliminary data.</text>
</comment>
<organism evidence="1 2">
    <name type="scientific">Eumeta variegata</name>
    <name type="common">Bagworm moth</name>
    <name type="synonym">Eumeta japonica</name>
    <dbReference type="NCBI Taxonomy" id="151549"/>
    <lineage>
        <taxon>Eukaryota</taxon>
        <taxon>Metazoa</taxon>
        <taxon>Ecdysozoa</taxon>
        <taxon>Arthropoda</taxon>
        <taxon>Hexapoda</taxon>
        <taxon>Insecta</taxon>
        <taxon>Pterygota</taxon>
        <taxon>Neoptera</taxon>
        <taxon>Endopterygota</taxon>
        <taxon>Lepidoptera</taxon>
        <taxon>Glossata</taxon>
        <taxon>Ditrysia</taxon>
        <taxon>Tineoidea</taxon>
        <taxon>Psychidae</taxon>
        <taxon>Oiketicinae</taxon>
        <taxon>Eumeta</taxon>
    </lineage>
</organism>
<reference evidence="1 2" key="1">
    <citation type="journal article" date="2019" name="Commun. Biol.">
        <title>The bagworm genome reveals a unique fibroin gene that provides high tensile strength.</title>
        <authorList>
            <person name="Kono N."/>
            <person name="Nakamura H."/>
            <person name="Ohtoshi R."/>
            <person name="Tomita M."/>
            <person name="Numata K."/>
            <person name="Arakawa K."/>
        </authorList>
    </citation>
    <scope>NUCLEOTIDE SEQUENCE [LARGE SCALE GENOMIC DNA]</scope>
</reference>
<sequence length="163" mass="18254">MYMDETTSLFVVNTEQSTQIYQEFDLLPRTPLEEEHDVLDKSLLRSSTSFITLRKKDSPHRETPLYRHARPASSCGSTDRHEIMSKLMLREGMKVDLKGVDLFVPTDIYSTIASHKDVLCSTRIAPPRTPSSPLGGYACARINSGSSISVPSRVLAPTPTRDR</sequence>
<gene>
    <name evidence="1" type="ORF">EVAR_4167_1</name>
</gene>
<dbReference type="AlphaFoldDB" id="A0A4C1TGS7"/>
<evidence type="ECO:0000313" key="2">
    <source>
        <dbReference type="Proteomes" id="UP000299102"/>
    </source>
</evidence>
<protein>
    <submittedName>
        <fullName evidence="1">Uncharacterized protein</fullName>
    </submittedName>
</protein>
<name>A0A4C1TGS7_EUMVA</name>
<dbReference type="EMBL" id="BGZK01000057">
    <property type="protein sequence ID" value="GBP13406.1"/>
    <property type="molecule type" value="Genomic_DNA"/>
</dbReference>
<dbReference type="Proteomes" id="UP000299102">
    <property type="component" value="Unassembled WGS sequence"/>
</dbReference>
<keyword evidence="2" id="KW-1185">Reference proteome</keyword>
<proteinExistence type="predicted"/>
<accession>A0A4C1TGS7</accession>
<evidence type="ECO:0000313" key="1">
    <source>
        <dbReference type="EMBL" id="GBP13406.1"/>
    </source>
</evidence>